<dbReference type="FunFam" id="3.40.50.1980:FF:000003">
    <property type="entry name" value="Iron ABC transporter substrate-binding protein"/>
    <property type="match status" value="1"/>
</dbReference>
<evidence type="ECO:0000256" key="3">
    <source>
        <dbReference type="ARBA" id="ARBA00022448"/>
    </source>
</evidence>
<dbReference type="InterPro" id="IPR051313">
    <property type="entry name" value="Bact_iron-sidero_bind"/>
</dbReference>
<reference evidence="10 11" key="1">
    <citation type="submission" date="2018-08" db="EMBL/GenBank/DDBJ databases">
        <title>Bacillus phenotypic plasticity.</title>
        <authorList>
            <person name="Hurtado E."/>
        </authorList>
    </citation>
    <scope>NUCLEOTIDE SEQUENCE [LARGE SCALE GENOMIC DNA]</scope>
    <source>
        <strain evidence="10 11">427</strain>
    </source>
</reference>
<dbReference type="EMBL" id="QSND01000001">
    <property type="protein sequence ID" value="KAA6453428.1"/>
    <property type="molecule type" value="Genomic_DNA"/>
</dbReference>
<dbReference type="InterPro" id="IPR002491">
    <property type="entry name" value="ABC_transptr_periplasmic_BD"/>
</dbReference>
<feature type="signal peptide" evidence="8">
    <location>
        <begin position="1"/>
        <end position="27"/>
    </location>
</feature>
<dbReference type="Gene3D" id="3.40.50.1980">
    <property type="entry name" value="Nitrogenase molybdenum iron protein domain"/>
    <property type="match status" value="2"/>
</dbReference>
<evidence type="ECO:0000256" key="1">
    <source>
        <dbReference type="ARBA" id="ARBA00004193"/>
    </source>
</evidence>
<evidence type="ECO:0000259" key="9">
    <source>
        <dbReference type="PROSITE" id="PS50983"/>
    </source>
</evidence>
<feature type="domain" description="Fe/B12 periplasmic-binding" evidence="9">
    <location>
        <begin position="54"/>
        <end position="323"/>
    </location>
</feature>
<evidence type="ECO:0000313" key="11">
    <source>
        <dbReference type="Proteomes" id="UP000324326"/>
    </source>
</evidence>
<dbReference type="PANTHER" id="PTHR30532:SF29">
    <property type="entry name" value="FE(3+) DICITRATE-BINDING PERIPLASMIC PROTEIN"/>
    <property type="match status" value="1"/>
</dbReference>
<evidence type="ECO:0000256" key="4">
    <source>
        <dbReference type="ARBA" id="ARBA00022729"/>
    </source>
</evidence>
<dbReference type="GO" id="GO:0005886">
    <property type="term" value="C:plasma membrane"/>
    <property type="evidence" value="ECO:0007669"/>
    <property type="project" value="UniProtKB-SubCell"/>
</dbReference>
<dbReference type="PROSITE" id="PS50983">
    <property type="entry name" value="FE_B12_PBP"/>
    <property type="match status" value="1"/>
</dbReference>
<evidence type="ECO:0000256" key="2">
    <source>
        <dbReference type="ARBA" id="ARBA00008814"/>
    </source>
</evidence>
<name>A0A5M8S133_9BACI</name>
<dbReference type="SUPFAM" id="SSF53807">
    <property type="entry name" value="Helical backbone' metal receptor"/>
    <property type="match status" value="1"/>
</dbReference>
<dbReference type="PROSITE" id="PS51257">
    <property type="entry name" value="PROKAR_LIPOPROTEIN"/>
    <property type="match status" value="1"/>
</dbReference>
<evidence type="ECO:0000256" key="5">
    <source>
        <dbReference type="ARBA" id="ARBA00023139"/>
    </source>
</evidence>
<dbReference type="CDD" id="cd01146">
    <property type="entry name" value="FhuD"/>
    <property type="match status" value="1"/>
</dbReference>
<dbReference type="GO" id="GO:1901678">
    <property type="term" value="P:iron coordination entity transport"/>
    <property type="evidence" value="ECO:0007669"/>
    <property type="project" value="UniProtKB-ARBA"/>
</dbReference>
<dbReference type="PANTHER" id="PTHR30532">
    <property type="entry name" value="IRON III DICITRATE-BINDING PERIPLASMIC PROTEIN"/>
    <property type="match status" value="1"/>
</dbReference>
<comment type="subcellular location">
    <subcellularLocation>
        <location evidence="1">Cell membrane</location>
        <topology evidence="1">Lipid-anchor</topology>
    </subcellularLocation>
</comment>
<evidence type="ECO:0000256" key="6">
    <source>
        <dbReference type="ARBA" id="ARBA00023288"/>
    </source>
</evidence>
<keyword evidence="5" id="KW-0564">Palmitate</keyword>
<sequence length="327" mass="36242">MKLRYFTTILSLILLMFVLSACSGQKASTETSHQDTVTVKHDLGETKVPKNPKKVVVLELGFIDALVDTGIKPVGVADDGKPMFINEKVREEIKGYTSVGTRAQPSLEKIAALKPDLIIADSSRHSGVYDKLSKIAPTIALKNLNADYQDTLDASATIAKAVGKESEMEKKLAQHNEKLTSLQDKFSNQKQSILLIGNTNEEITVRDENFFTSQLLTKIGYTYGVGDSQKSDAANGESVNIKMTIEQLLEKDPDVIILMTGEKDKLDKDGKREIEKDPLWQKLNAVKNHKVYEVDRFAWSLRRSVNGANAVIDEIDQHILPAAEKKS</sequence>
<comment type="caution">
    <text evidence="10">The sequence shown here is derived from an EMBL/GenBank/DDBJ whole genome shotgun (WGS) entry which is preliminary data.</text>
</comment>
<dbReference type="Pfam" id="PF01497">
    <property type="entry name" value="Peripla_BP_2"/>
    <property type="match status" value="1"/>
</dbReference>
<evidence type="ECO:0000256" key="8">
    <source>
        <dbReference type="SAM" id="SignalP"/>
    </source>
</evidence>
<keyword evidence="3" id="KW-0813">Transport</keyword>
<evidence type="ECO:0000256" key="7">
    <source>
        <dbReference type="SAM" id="Coils"/>
    </source>
</evidence>
<dbReference type="GO" id="GO:0030288">
    <property type="term" value="C:outer membrane-bounded periplasmic space"/>
    <property type="evidence" value="ECO:0007669"/>
    <property type="project" value="TreeGrafter"/>
</dbReference>
<dbReference type="RefSeq" id="WP_148956128.1">
    <property type="nucleotide sequence ID" value="NZ_QSND01000001.1"/>
</dbReference>
<gene>
    <name evidence="10" type="ORF">DX927_04315</name>
</gene>
<feature type="coiled-coil region" evidence="7">
    <location>
        <begin position="158"/>
        <end position="192"/>
    </location>
</feature>
<proteinExistence type="inferred from homology"/>
<dbReference type="AlphaFoldDB" id="A0A5M8S133"/>
<keyword evidence="7" id="KW-0175">Coiled coil</keyword>
<feature type="chain" id="PRO_5024306395" evidence="8">
    <location>
        <begin position="28"/>
        <end position="327"/>
    </location>
</feature>
<comment type="similarity">
    <text evidence="2">Belongs to the bacterial solute-binding protein 8 family.</text>
</comment>
<evidence type="ECO:0000313" key="10">
    <source>
        <dbReference type="EMBL" id="KAA6453428.1"/>
    </source>
</evidence>
<keyword evidence="4 8" id="KW-0732">Signal</keyword>
<accession>A0A5M8S133</accession>
<keyword evidence="6" id="KW-0449">Lipoprotein</keyword>
<protein>
    <submittedName>
        <fullName evidence="10">Iron-dicitrate ABC transporter substrate-binding protein</fullName>
    </submittedName>
</protein>
<organism evidence="10 11">
    <name type="scientific">Bacillus swezeyi</name>
    <dbReference type="NCBI Taxonomy" id="1925020"/>
    <lineage>
        <taxon>Bacteria</taxon>
        <taxon>Bacillati</taxon>
        <taxon>Bacillota</taxon>
        <taxon>Bacilli</taxon>
        <taxon>Bacillales</taxon>
        <taxon>Bacillaceae</taxon>
        <taxon>Bacillus</taxon>
    </lineage>
</organism>
<dbReference type="Proteomes" id="UP000324326">
    <property type="component" value="Unassembled WGS sequence"/>
</dbReference>
<dbReference type="STRING" id="1925020.BTA30_12865"/>